<dbReference type="RefSeq" id="XP_024580140.1">
    <property type="nucleotide sequence ID" value="XM_024729798.1"/>
</dbReference>
<sequence>MLCMAQISVLENSALRPSAPQAAEILCTILDNLTKDSSDFTTIASISSSEYTNSMYSSVRNGDGSSDLDHRPSSLLGQRSPNFFRGQFSARSSSSSAISGEYHDHHHHEGSRYEEHKVIVV</sequence>
<dbReference type="STRING" id="4781.A0A0N7L6B0"/>
<name>A0A0N7L6B0_PLAHL</name>
<keyword evidence="3" id="KW-1185">Reference proteome</keyword>
<dbReference type="Proteomes" id="UP000054928">
    <property type="component" value="Unassembled WGS sequence"/>
</dbReference>
<feature type="region of interest" description="Disordered" evidence="1">
    <location>
        <begin position="95"/>
        <end position="115"/>
    </location>
</feature>
<feature type="region of interest" description="Disordered" evidence="1">
    <location>
        <begin position="57"/>
        <end position="81"/>
    </location>
</feature>
<evidence type="ECO:0000313" key="3">
    <source>
        <dbReference type="Proteomes" id="UP000054928"/>
    </source>
</evidence>
<organism evidence="2 3">
    <name type="scientific">Plasmopara halstedii</name>
    <name type="common">Downy mildew of sunflower</name>
    <dbReference type="NCBI Taxonomy" id="4781"/>
    <lineage>
        <taxon>Eukaryota</taxon>
        <taxon>Sar</taxon>
        <taxon>Stramenopiles</taxon>
        <taxon>Oomycota</taxon>
        <taxon>Peronosporomycetes</taxon>
        <taxon>Peronosporales</taxon>
        <taxon>Peronosporaceae</taxon>
        <taxon>Plasmopara</taxon>
    </lineage>
</organism>
<proteinExistence type="predicted"/>
<reference evidence="3" key="1">
    <citation type="submission" date="2014-09" db="EMBL/GenBank/DDBJ databases">
        <authorList>
            <person name="Sharma Rahul"/>
            <person name="Thines Marco"/>
        </authorList>
    </citation>
    <scope>NUCLEOTIDE SEQUENCE [LARGE SCALE GENOMIC DNA]</scope>
</reference>
<evidence type="ECO:0000256" key="1">
    <source>
        <dbReference type="SAM" id="MobiDB-lite"/>
    </source>
</evidence>
<dbReference type="OrthoDB" id="10505810at2759"/>
<accession>A0A0N7L6B0</accession>
<protein>
    <submittedName>
        <fullName evidence="2">Tkl protein kinase</fullName>
    </submittedName>
</protein>
<dbReference type="GeneID" id="36409118"/>
<keyword evidence="2" id="KW-0808">Transferase</keyword>
<keyword evidence="2" id="KW-0418">Kinase</keyword>
<dbReference type="AlphaFoldDB" id="A0A0N7L6B0"/>
<dbReference type="GO" id="GO:0016301">
    <property type="term" value="F:kinase activity"/>
    <property type="evidence" value="ECO:0007669"/>
    <property type="project" value="UniProtKB-KW"/>
</dbReference>
<dbReference type="EMBL" id="CCYD01000810">
    <property type="protein sequence ID" value="CEG43771.1"/>
    <property type="molecule type" value="Genomic_DNA"/>
</dbReference>
<evidence type="ECO:0000313" key="2">
    <source>
        <dbReference type="EMBL" id="CEG43771.1"/>
    </source>
</evidence>